<evidence type="ECO:0000256" key="2">
    <source>
        <dbReference type="ARBA" id="ARBA00023180"/>
    </source>
</evidence>
<sequence>MMRRKRWKDRRRNCMRTKGRKTKKQAEKRGTYRDEATNLGDMPILLPIKAYSFIPKYIKQKTERSLARRRHFNNFLFFLASPKNNHKKTKNSFFSFCRAMVFNTKMIFALLFLCFSATCSLQGPYSRVRMEGHVWHHCTSWRPPAGHSYQWSVPRPAINCTSNNNIVVNVFNQLDEPLLLTWAGIQQRKNSWQDGTPGAMCPILPGKNYTYRFQVKDQIGTYFYFPTTALHRASGGIGMLKVHSRPLIPVPFDNPAEEPDGIQINGQSSKVGDANAKPLFTFEAGKTYRFRVCNVGLRLSVNFRVQGHTMKVVEVEGSHTVQNLYDSLDLHVGQCMSVLVTADQTPKDYYFVASSRFAQHPLSTVAVIRYANGNGAASPELPPPPPENTKGIAWSISQFRSFRWNLTASAARPNPQGSYKYGKINITHHQACQHSSDEGRASRGRQSGSGTQRVNGTYRNFVEIIFENHEKTIQTWHLDGFSFFAVAIEPGRWSPEKRKNYNLLDALSRNTVQVYPNSWQQ</sequence>
<name>A0AAE2C4D0_9LAMI</name>
<dbReference type="InterPro" id="IPR045087">
    <property type="entry name" value="Cu-oxidase_fam"/>
</dbReference>
<evidence type="ECO:0000256" key="3">
    <source>
        <dbReference type="SAM" id="MobiDB-lite"/>
    </source>
</evidence>
<proteinExistence type="inferred from homology"/>
<dbReference type="Proteomes" id="UP001289374">
    <property type="component" value="Unassembled WGS sequence"/>
</dbReference>
<dbReference type="SUPFAM" id="SSF49503">
    <property type="entry name" value="Cupredoxins"/>
    <property type="match status" value="3"/>
</dbReference>
<dbReference type="Pfam" id="PF07732">
    <property type="entry name" value="Cu-oxidase_3"/>
    <property type="match status" value="1"/>
</dbReference>
<dbReference type="GO" id="GO:0016491">
    <property type="term" value="F:oxidoreductase activity"/>
    <property type="evidence" value="ECO:0007669"/>
    <property type="project" value="InterPro"/>
</dbReference>
<feature type="compositionally biased region" description="Low complexity" evidence="3">
    <location>
        <begin position="444"/>
        <end position="453"/>
    </location>
</feature>
<evidence type="ECO:0000259" key="6">
    <source>
        <dbReference type="Pfam" id="PF07732"/>
    </source>
</evidence>
<protein>
    <submittedName>
        <fullName evidence="7">L-ascorbate oxidase</fullName>
    </submittedName>
</protein>
<feature type="domain" description="Plastocyanin-like" evidence="6">
    <location>
        <begin position="152"/>
        <end position="245"/>
    </location>
</feature>
<gene>
    <name evidence="7" type="ORF">Sango_0441400</name>
</gene>
<dbReference type="Pfam" id="PF07731">
    <property type="entry name" value="Cu-oxidase_2"/>
    <property type="match status" value="1"/>
</dbReference>
<dbReference type="GO" id="GO:0005507">
    <property type="term" value="F:copper ion binding"/>
    <property type="evidence" value="ECO:0007669"/>
    <property type="project" value="InterPro"/>
</dbReference>
<accession>A0AAE2C4D0</accession>
<evidence type="ECO:0000313" key="8">
    <source>
        <dbReference type="Proteomes" id="UP001289374"/>
    </source>
</evidence>
<evidence type="ECO:0000259" key="4">
    <source>
        <dbReference type="Pfam" id="PF00394"/>
    </source>
</evidence>
<reference evidence="7" key="2">
    <citation type="journal article" date="2024" name="Plant">
        <title>Genomic evolution and insights into agronomic trait innovations of Sesamum species.</title>
        <authorList>
            <person name="Miao H."/>
            <person name="Wang L."/>
            <person name="Qu L."/>
            <person name="Liu H."/>
            <person name="Sun Y."/>
            <person name="Le M."/>
            <person name="Wang Q."/>
            <person name="Wei S."/>
            <person name="Zheng Y."/>
            <person name="Lin W."/>
            <person name="Duan Y."/>
            <person name="Cao H."/>
            <person name="Xiong S."/>
            <person name="Wang X."/>
            <person name="Wei L."/>
            <person name="Li C."/>
            <person name="Ma Q."/>
            <person name="Ju M."/>
            <person name="Zhao R."/>
            <person name="Li G."/>
            <person name="Mu C."/>
            <person name="Tian Q."/>
            <person name="Mei H."/>
            <person name="Zhang T."/>
            <person name="Gao T."/>
            <person name="Zhang H."/>
        </authorList>
    </citation>
    <scope>NUCLEOTIDE SEQUENCE</scope>
    <source>
        <strain evidence="7">K16</strain>
    </source>
</reference>
<evidence type="ECO:0000256" key="1">
    <source>
        <dbReference type="ARBA" id="ARBA00010609"/>
    </source>
</evidence>
<comment type="similarity">
    <text evidence="1">Belongs to the multicopper oxidase family.</text>
</comment>
<dbReference type="PANTHER" id="PTHR11709:SF27">
    <property type="entry name" value="OS01G0816700 PROTEIN"/>
    <property type="match status" value="1"/>
</dbReference>
<dbReference type="Gene3D" id="2.60.40.420">
    <property type="entry name" value="Cupredoxins - blue copper proteins"/>
    <property type="match status" value="3"/>
</dbReference>
<dbReference type="AlphaFoldDB" id="A0AAE2C4D0"/>
<dbReference type="InterPro" id="IPR011707">
    <property type="entry name" value="Cu-oxidase-like_N"/>
</dbReference>
<dbReference type="InterPro" id="IPR001117">
    <property type="entry name" value="Cu-oxidase_2nd"/>
</dbReference>
<keyword evidence="2" id="KW-0325">Glycoprotein</keyword>
<dbReference type="PANTHER" id="PTHR11709">
    <property type="entry name" value="MULTI-COPPER OXIDASE"/>
    <property type="match status" value="1"/>
</dbReference>
<evidence type="ECO:0000313" key="7">
    <source>
        <dbReference type="EMBL" id="KAK4408604.1"/>
    </source>
</evidence>
<keyword evidence="8" id="KW-1185">Reference proteome</keyword>
<dbReference type="Pfam" id="PF00394">
    <property type="entry name" value="Cu-oxidase"/>
    <property type="match status" value="1"/>
</dbReference>
<feature type="domain" description="Plastocyanin-like" evidence="4">
    <location>
        <begin position="257"/>
        <end position="372"/>
    </location>
</feature>
<dbReference type="InterPro" id="IPR008972">
    <property type="entry name" value="Cupredoxin"/>
</dbReference>
<evidence type="ECO:0000259" key="5">
    <source>
        <dbReference type="Pfam" id="PF07731"/>
    </source>
</evidence>
<dbReference type="InterPro" id="IPR011706">
    <property type="entry name" value="Cu-oxidase_C"/>
</dbReference>
<reference evidence="7" key="1">
    <citation type="submission" date="2020-06" db="EMBL/GenBank/DDBJ databases">
        <authorList>
            <person name="Li T."/>
            <person name="Hu X."/>
            <person name="Zhang T."/>
            <person name="Song X."/>
            <person name="Zhang H."/>
            <person name="Dai N."/>
            <person name="Sheng W."/>
            <person name="Hou X."/>
            <person name="Wei L."/>
        </authorList>
    </citation>
    <scope>NUCLEOTIDE SEQUENCE</scope>
    <source>
        <strain evidence="7">K16</strain>
        <tissue evidence="7">Leaf</tissue>
    </source>
</reference>
<organism evidence="7 8">
    <name type="scientific">Sesamum angolense</name>
    <dbReference type="NCBI Taxonomy" id="2727404"/>
    <lineage>
        <taxon>Eukaryota</taxon>
        <taxon>Viridiplantae</taxon>
        <taxon>Streptophyta</taxon>
        <taxon>Embryophyta</taxon>
        <taxon>Tracheophyta</taxon>
        <taxon>Spermatophyta</taxon>
        <taxon>Magnoliopsida</taxon>
        <taxon>eudicotyledons</taxon>
        <taxon>Gunneridae</taxon>
        <taxon>Pentapetalae</taxon>
        <taxon>asterids</taxon>
        <taxon>lamiids</taxon>
        <taxon>Lamiales</taxon>
        <taxon>Pedaliaceae</taxon>
        <taxon>Sesamum</taxon>
    </lineage>
</organism>
<feature type="domain" description="Plastocyanin-like" evidence="5">
    <location>
        <begin position="437"/>
        <end position="519"/>
    </location>
</feature>
<dbReference type="EMBL" id="JACGWL010000002">
    <property type="protein sequence ID" value="KAK4408604.1"/>
    <property type="molecule type" value="Genomic_DNA"/>
</dbReference>
<comment type="caution">
    <text evidence="7">The sequence shown here is derived from an EMBL/GenBank/DDBJ whole genome shotgun (WGS) entry which is preliminary data.</text>
</comment>
<feature type="region of interest" description="Disordered" evidence="3">
    <location>
        <begin position="430"/>
        <end position="453"/>
    </location>
</feature>